<evidence type="ECO:0000256" key="2">
    <source>
        <dbReference type="SAM" id="SignalP"/>
    </source>
</evidence>
<dbReference type="EMBL" id="JAENGY010000254">
    <property type="protein sequence ID" value="KAG6967962.1"/>
    <property type="molecule type" value="Genomic_DNA"/>
</dbReference>
<dbReference type="AlphaFoldDB" id="A0A8J5INY3"/>
<organism evidence="3 4">
    <name type="scientific">Phytophthora aleatoria</name>
    <dbReference type="NCBI Taxonomy" id="2496075"/>
    <lineage>
        <taxon>Eukaryota</taxon>
        <taxon>Sar</taxon>
        <taxon>Stramenopiles</taxon>
        <taxon>Oomycota</taxon>
        <taxon>Peronosporomycetes</taxon>
        <taxon>Peronosporales</taxon>
        <taxon>Peronosporaceae</taxon>
        <taxon>Phytophthora</taxon>
    </lineage>
</organism>
<evidence type="ECO:0000313" key="3">
    <source>
        <dbReference type="EMBL" id="KAG6967962.1"/>
    </source>
</evidence>
<proteinExistence type="predicted"/>
<protein>
    <recommendedName>
        <fullName evidence="5">RxLR effector protein</fullName>
    </recommendedName>
</protein>
<keyword evidence="4" id="KW-1185">Reference proteome</keyword>
<keyword evidence="2" id="KW-0732">Signal</keyword>
<name>A0A8J5INY3_9STRA</name>
<accession>A0A8J5INY3</accession>
<reference evidence="3" key="1">
    <citation type="submission" date="2021-01" db="EMBL/GenBank/DDBJ databases">
        <title>Phytophthora aleatoria, a newly-described species from Pinus radiata is distinct from Phytophthora cactorum isolates based on comparative genomics.</title>
        <authorList>
            <person name="Mcdougal R."/>
            <person name="Panda P."/>
            <person name="Williams N."/>
            <person name="Studholme D.J."/>
        </authorList>
    </citation>
    <scope>NUCLEOTIDE SEQUENCE</scope>
    <source>
        <strain evidence="3">NZFS 4037</strain>
    </source>
</reference>
<evidence type="ECO:0000256" key="1">
    <source>
        <dbReference type="SAM" id="MobiDB-lite"/>
    </source>
</evidence>
<feature type="signal peptide" evidence="2">
    <location>
        <begin position="1"/>
        <end position="20"/>
    </location>
</feature>
<comment type="caution">
    <text evidence="3">The sequence shown here is derived from an EMBL/GenBank/DDBJ whole genome shotgun (WGS) entry which is preliminary data.</text>
</comment>
<sequence length="176" mass="19680">MNVTLMLTVLSCMALAGAKADNPGRQLHRDNSPPSTVTKPFGPFLAASKKRDYARQLRRESIIGDIVGNIGSILNNLTPEPTDEPDEVELLRRRRVPTFRMNIKLDEAEHEMKLTDDKFKKTSLAAILCTLLSVPIVQAEEGRLQIGQIKLTNRRAEETEEKFVKASLPKIQHAGH</sequence>
<feature type="chain" id="PRO_5035291685" description="RxLR effector protein" evidence="2">
    <location>
        <begin position="21"/>
        <end position="176"/>
    </location>
</feature>
<evidence type="ECO:0000313" key="4">
    <source>
        <dbReference type="Proteomes" id="UP000709295"/>
    </source>
</evidence>
<dbReference type="Proteomes" id="UP000709295">
    <property type="component" value="Unassembled WGS sequence"/>
</dbReference>
<feature type="region of interest" description="Disordered" evidence="1">
    <location>
        <begin position="21"/>
        <end position="41"/>
    </location>
</feature>
<evidence type="ECO:0008006" key="5">
    <source>
        <dbReference type="Google" id="ProtNLM"/>
    </source>
</evidence>
<gene>
    <name evidence="3" type="ORF">JG688_00006046</name>
</gene>